<dbReference type="Proteomes" id="UP001595681">
    <property type="component" value="Unassembled WGS sequence"/>
</dbReference>
<keyword evidence="3" id="KW-1185">Reference proteome</keyword>
<gene>
    <name evidence="2" type="ORF">ACFOKF_08925</name>
</gene>
<accession>A0ABV7NFZ2</accession>
<protein>
    <submittedName>
        <fullName evidence="2">Cupin domain-containing protein</fullName>
    </submittedName>
</protein>
<proteinExistence type="predicted"/>
<dbReference type="PANTHER" id="PTHR33387:SF3">
    <property type="entry name" value="DUF985 DOMAIN-CONTAINING PROTEIN"/>
    <property type="match status" value="1"/>
</dbReference>
<dbReference type="SUPFAM" id="SSF51182">
    <property type="entry name" value="RmlC-like cupins"/>
    <property type="match status" value="1"/>
</dbReference>
<dbReference type="EMBL" id="JBHRVU010000004">
    <property type="protein sequence ID" value="MFC3441320.1"/>
    <property type="molecule type" value="Genomic_DNA"/>
</dbReference>
<sequence>MRADDERDGKALIAALGLAPHPEGGWYKETWRPAAAPGERPMGTAILFLLEAHERSHWHRVDGEEIWFWHAGAPLILSVAAEGQPASDLLLGPDVLHGQMPQGRVPAHHWQASTPQGGWTLVSCTVTPGFDFAGFTLAPPDWWPPA</sequence>
<dbReference type="InterPro" id="IPR039935">
    <property type="entry name" value="YML079W-like"/>
</dbReference>
<reference evidence="3" key="1">
    <citation type="journal article" date="2019" name="Int. J. Syst. Evol. Microbiol.">
        <title>The Global Catalogue of Microorganisms (GCM) 10K type strain sequencing project: providing services to taxonomists for standard genome sequencing and annotation.</title>
        <authorList>
            <consortium name="The Broad Institute Genomics Platform"/>
            <consortium name="The Broad Institute Genome Sequencing Center for Infectious Disease"/>
            <person name="Wu L."/>
            <person name="Ma J."/>
        </authorList>
    </citation>
    <scope>NUCLEOTIDE SEQUENCE [LARGE SCALE GENOMIC DNA]</scope>
    <source>
        <strain evidence="3">CCM 7491</strain>
    </source>
</reference>
<evidence type="ECO:0000313" key="3">
    <source>
        <dbReference type="Proteomes" id="UP001595681"/>
    </source>
</evidence>
<dbReference type="InterPro" id="IPR014710">
    <property type="entry name" value="RmlC-like_jellyroll"/>
</dbReference>
<comment type="caution">
    <text evidence="2">The sequence shown here is derived from an EMBL/GenBank/DDBJ whole genome shotgun (WGS) entry which is preliminary data.</text>
</comment>
<dbReference type="CDD" id="cd06121">
    <property type="entry name" value="cupin_YML079wp"/>
    <property type="match status" value="1"/>
</dbReference>
<feature type="domain" description="DUF985" evidence="1">
    <location>
        <begin position="11"/>
        <end position="138"/>
    </location>
</feature>
<organism evidence="2 3">
    <name type="scientific">Sphingobium rhizovicinum</name>
    <dbReference type="NCBI Taxonomy" id="432308"/>
    <lineage>
        <taxon>Bacteria</taxon>
        <taxon>Pseudomonadati</taxon>
        <taxon>Pseudomonadota</taxon>
        <taxon>Alphaproteobacteria</taxon>
        <taxon>Sphingomonadales</taxon>
        <taxon>Sphingomonadaceae</taxon>
        <taxon>Sphingobium</taxon>
    </lineage>
</organism>
<dbReference type="RefSeq" id="WP_380797727.1">
    <property type="nucleotide sequence ID" value="NZ_JBHRVU010000004.1"/>
</dbReference>
<dbReference type="InterPro" id="IPR009327">
    <property type="entry name" value="Cupin_DUF985"/>
</dbReference>
<dbReference type="Gene3D" id="2.60.120.10">
    <property type="entry name" value="Jelly Rolls"/>
    <property type="match status" value="1"/>
</dbReference>
<dbReference type="PANTHER" id="PTHR33387">
    <property type="entry name" value="RMLC-LIKE JELLY ROLL FOLD PROTEIN"/>
    <property type="match status" value="1"/>
</dbReference>
<dbReference type="InterPro" id="IPR011051">
    <property type="entry name" value="RmlC_Cupin_sf"/>
</dbReference>
<evidence type="ECO:0000313" key="2">
    <source>
        <dbReference type="EMBL" id="MFC3441320.1"/>
    </source>
</evidence>
<evidence type="ECO:0000259" key="1">
    <source>
        <dbReference type="Pfam" id="PF06172"/>
    </source>
</evidence>
<name>A0ABV7NFZ2_9SPHN</name>
<dbReference type="Pfam" id="PF06172">
    <property type="entry name" value="Cupin_5"/>
    <property type="match status" value="1"/>
</dbReference>